<name>A0A1W1WXT7_9CLOT</name>
<dbReference type="InterPro" id="IPR051198">
    <property type="entry name" value="BchE-like"/>
</dbReference>
<keyword evidence="4" id="KW-0408">Iron</keyword>
<evidence type="ECO:0000256" key="5">
    <source>
        <dbReference type="ARBA" id="ARBA00023014"/>
    </source>
</evidence>
<dbReference type="PANTHER" id="PTHR43409">
    <property type="entry name" value="ANAEROBIC MAGNESIUM-PROTOPORPHYRIN IX MONOMETHYL ESTER CYCLASE-RELATED"/>
    <property type="match status" value="1"/>
</dbReference>
<dbReference type="InterPro" id="IPR023404">
    <property type="entry name" value="rSAM_horseshoe"/>
</dbReference>
<dbReference type="InterPro" id="IPR007197">
    <property type="entry name" value="rSAM"/>
</dbReference>
<keyword evidence="2" id="KW-0949">S-adenosyl-L-methionine</keyword>
<dbReference type="Gene3D" id="3.80.30.20">
    <property type="entry name" value="tm_1862 like domain"/>
    <property type="match status" value="1"/>
</dbReference>
<dbReference type="STRING" id="1121291.SAMN02745134_00069"/>
<evidence type="ECO:0000256" key="4">
    <source>
        <dbReference type="ARBA" id="ARBA00023004"/>
    </source>
</evidence>
<dbReference type="InterPro" id="IPR006638">
    <property type="entry name" value="Elp3/MiaA/NifB-like_rSAM"/>
</dbReference>
<evidence type="ECO:0000259" key="6">
    <source>
        <dbReference type="PROSITE" id="PS51918"/>
    </source>
</evidence>
<dbReference type="GO" id="GO:0003824">
    <property type="term" value="F:catalytic activity"/>
    <property type="evidence" value="ECO:0007669"/>
    <property type="project" value="InterPro"/>
</dbReference>
<sequence length="668" mass="77724">MNTLLIFPPYWCSSHPYLSLPCLSAYLKKNKVSADILDLNVKCMNKLLSYDFMKKCTKLIENKLDSTAYEKNLLLYDYVINNIDSSVKIFKDRANFFSFNKYNKAKITVSYALSIISKAYEPLKLGINSLSIAKSLTIENIIDFIKDSNTNPFIDMFKEIINADMLRKYNHIAISLIGFEQILPTFTLCNYIKSIDPDIHITIGGSVFSKLYTELEESLEIFNYIDSILVFEGEEPLYRLILALRENKGFDTVPNLIYYDHKSSKLVKNPISKLSCNINDLPVPDFSQYDFREYLSPYVILPYFLSRSCYWSKCAFCDHDYGYDGKYRIKNFDKIIEEIKILKELYNVKVLHLIDEAVSPKILNTFCDKLIESNIEIKWFCYIKASSDFTSELCSKMKTAGCLQILVGVESCSNSVLTSMNKGINTHDIEVTLKNMNKSGIWSHVFLINNFPTETGENKLESLIFILKNLEYFHSLGMGDFSLLKNAKMLKNKKLYGIEQIIDTSPLINNLKYKSKLGNESRHNDTLNINKIFTKFSKTNELSSKHMLYREHLPLYLSKYALISNKKLLSKLYNNDYLSNINEDHQQYMSLFFLYKEYKDKVILFNFYTGRTYEVNSYMKDILSFISNSTITKHKFINTLKELGYNDKNIESIWSFLDKCNFIKKYAV</sequence>
<keyword evidence="8" id="KW-1185">Reference proteome</keyword>
<dbReference type="SMART" id="SM00729">
    <property type="entry name" value="Elp3"/>
    <property type="match status" value="1"/>
</dbReference>
<organism evidence="7 8">
    <name type="scientific">Clostridium acidisoli DSM 12555</name>
    <dbReference type="NCBI Taxonomy" id="1121291"/>
    <lineage>
        <taxon>Bacteria</taxon>
        <taxon>Bacillati</taxon>
        <taxon>Bacillota</taxon>
        <taxon>Clostridia</taxon>
        <taxon>Eubacteriales</taxon>
        <taxon>Clostridiaceae</taxon>
        <taxon>Clostridium</taxon>
    </lineage>
</organism>
<gene>
    <name evidence="7" type="ORF">SAMN02745134_00069</name>
</gene>
<reference evidence="7 8" key="1">
    <citation type="submission" date="2017-04" db="EMBL/GenBank/DDBJ databases">
        <authorList>
            <person name="Afonso C.L."/>
            <person name="Miller P.J."/>
            <person name="Scott M.A."/>
            <person name="Spackman E."/>
            <person name="Goraichik I."/>
            <person name="Dimitrov K.M."/>
            <person name="Suarez D.L."/>
            <person name="Swayne D.E."/>
        </authorList>
    </citation>
    <scope>NUCLEOTIDE SEQUENCE [LARGE SCALE GENOMIC DNA]</scope>
    <source>
        <strain evidence="7 8">DSM 12555</strain>
    </source>
</reference>
<dbReference type="Pfam" id="PF04055">
    <property type="entry name" value="Radical_SAM"/>
    <property type="match status" value="1"/>
</dbReference>
<accession>A0A1W1WXT7</accession>
<proteinExistence type="predicted"/>
<protein>
    <submittedName>
        <fullName evidence="7">Radical SAM superfamily enzyme YgiQ, UPF0313 family</fullName>
    </submittedName>
</protein>
<keyword evidence="3" id="KW-0479">Metal-binding</keyword>
<dbReference type="EMBL" id="FWXH01000002">
    <property type="protein sequence ID" value="SMC16400.1"/>
    <property type="molecule type" value="Genomic_DNA"/>
</dbReference>
<keyword evidence="5" id="KW-0411">Iron-sulfur</keyword>
<dbReference type="SFLD" id="SFLDS00029">
    <property type="entry name" value="Radical_SAM"/>
    <property type="match status" value="1"/>
</dbReference>
<evidence type="ECO:0000256" key="1">
    <source>
        <dbReference type="ARBA" id="ARBA00001966"/>
    </source>
</evidence>
<evidence type="ECO:0000256" key="2">
    <source>
        <dbReference type="ARBA" id="ARBA00022691"/>
    </source>
</evidence>
<dbReference type="AlphaFoldDB" id="A0A1W1WXT7"/>
<evidence type="ECO:0000313" key="8">
    <source>
        <dbReference type="Proteomes" id="UP000192468"/>
    </source>
</evidence>
<dbReference type="RefSeq" id="WP_084113295.1">
    <property type="nucleotide sequence ID" value="NZ_FWXH01000002.1"/>
</dbReference>
<dbReference type="SFLD" id="SFLDG01082">
    <property type="entry name" value="B12-binding_domain_containing"/>
    <property type="match status" value="1"/>
</dbReference>
<dbReference type="Proteomes" id="UP000192468">
    <property type="component" value="Unassembled WGS sequence"/>
</dbReference>
<dbReference type="GO" id="GO:0046872">
    <property type="term" value="F:metal ion binding"/>
    <property type="evidence" value="ECO:0007669"/>
    <property type="project" value="UniProtKB-KW"/>
</dbReference>
<dbReference type="PROSITE" id="PS51918">
    <property type="entry name" value="RADICAL_SAM"/>
    <property type="match status" value="1"/>
</dbReference>
<dbReference type="GO" id="GO:0051536">
    <property type="term" value="F:iron-sulfur cluster binding"/>
    <property type="evidence" value="ECO:0007669"/>
    <property type="project" value="UniProtKB-KW"/>
</dbReference>
<dbReference type="SUPFAM" id="SSF102114">
    <property type="entry name" value="Radical SAM enzymes"/>
    <property type="match status" value="1"/>
</dbReference>
<evidence type="ECO:0000313" key="7">
    <source>
        <dbReference type="EMBL" id="SMC16400.1"/>
    </source>
</evidence>
<feature type="domain" description="Radical SAM core" evidence="6">
    <location>
        <begin position="294"/>
        <end position="520"/>
    </location>
</feature>
<comment type="cofactor">
    <cofactor evidence="1">
        <name>[4Fe-4S] cluster</name>
        <dbReference type="ChEBI" id="CHEBI:49883"/>
    </cofactor>
</comment>
<dbReference type="InterPro" id="IPR058240">
    <property type="entry name" value="rSAM_sf"/>
</dbReference>
<dbReference type="OrthoDB" id="9801424at2"/>
<evidence type="ECO:0000256" key="3">
    <source>
        <dbReference type="ARBA" id="ARBA00022723"/>
    </source>
</evidence>